<dbReference type="InterPro" id="IPR011010">
    <property type="entry name" value="DNA_brk_join_enz"/>
</dbReference>
<dbReference type="Proteomes" id="UP000663249">
    <property type="component" value="Chromosome"/>
</dbReference>
<proteinExistence type="predicted"/>
<dbReference type="EMBL" id="CP070506">
    <property type="protein sequence ID" value="QSB37697.1"/>
    <property type="molecule type" value="Genomic_DNA"/>
</dbReference>
<reference evidence="3 4" key="1">
    <citation type="submission" date="2021-02" db="EMBL/GenBank/DDBJ databases">
        <title>Genomic and phenotypic characterization of Pseudomonas hygromyciniae, a novel bacterial species discovered from a commercially purchased antibiotic vial.</title>
        <authorList>
            <person name="Turner T.L."/>
            <person name="Mitra S.D."/>
            <person name="Kochan T.J."/>
            <person name="Pincus N.B."/>
            <person name="Lebrun-Corbin M."/>
            <person name="Cheung B."/>
            <person name="Gatesy S.W."/>
            <person name="Afzal T."/>
            <person name="Ozer E.A."/>
            <person name="Hauser A.R."/>
        </authorList>
    </citation>
    <scope>NUCLEOTIDE SEQUENCE [LARGE SCALE GENOMIC DNA]</scope>
    <source>
        <strain evidence="3 4">SDM007</strain>
    </source>
</reference>
<accession>A0ABX7JQP7</accession>
<dbReference type="RefSeq" id="WP_205518878.1">
    <property type="nucleotide sequence ID" value="NZ_CP070506.1"/>
</dbReference>
<organism evidence="3 4">
    <name type="scientific">Pseudomonas hygromyciniae</name>
    <dbReference type="NCBI Taxonomy" id="2812000"/>
    <lineage>
        <taxon>Bacteria</taxon>
        <taxon>Pseudomonadati</taxon>
        <taxon>Pseudomonadota</taxon>
        <taxon>Gammaproteobacteria</taxon>
        <taxon>Pseudomonadales</taxon>
        <taxon>Pseudomonadaceae</taxon>
        <taxon>Pseudomonas</taxon>
    </lineage>
</organism>
<evidence type="ECO:0000256" key="2">
    <source>
        <dbReference type="SAM" id="MobiDB-lite"/>
    </source>
</evidence>
<dbReference type="InterPro" id="IPR013762">
    <property type="entry name" value="Integrase-like_cat_sf"/>
</dbReference>
<feature type="compositionally biased region" description="Basic residues" evidence="2">
    <location>
        <begin position="176"/>
        <end position="191"/>
    </location>
</feature>
<evidence type="ECO:0000313" key="4">
    <source>
        <dbReference type="Proteomes" id="UP000663249"/>
    </source>
</evidence>
<keyword evidence="4" id="KW-1185">Reference proteome</keyword>
<feature type="region of interest" description="Disordered" evidence="2">
    <location>
        <begin position="165"/>
        <end position="191"/>
    </location>
</feature>
<dbReference type="Gene3D" id="1.10.443.10">
    <property type="entry name" value="Intergrase catalytic core"/>
    <property type="match status" value="1"/>
</dbReference>
<protein>
    <recommendedName>
        <fullName evidence="5">Integrase</fullName>
    </recommendedName>
</protein>
<gene>
    <name evidence="3" type="ORF">JTY93_15255</name>
</gene>
<name>A0ABX7JQP7_9PSED</name>
<keyword evidence="1" id="KW-0233">DNA recombination</keyword>
<dbReference type="SUPFAM" id="SSF56349">
    <property type="entry name" value="DNA breaking-rejoining enzymes"/>
    <property type="match status" value="1"/>
</dbReference>
<evidence type="ECO:0000256" key="1">
    <source>
        <dbReference type="ARBA" id="ARBA00023172"/>
    </source>
</evidence>
<evidence type="ECO:0000313" key="3">
    <source>
        <dbReference type="EMBL" id="QSB37697.1"/>
    </source>
</evidence>
<evidence type="ECO:0008006" key="5">
    <source>
        <dbReference type="Google" id="ProtNLM"/>
    </source>
</evidence>
<sequence>MTTVNQSPEFELDGSQTARHTEGDYFLVTQGKTGQKLRILMRTEAGENSLGRLVREISERNVGHSSKYLLINRHGKRMTKGMLRLRWDKAREKSQAERHRTRRPAARCQDWRVSVPRHPAEGRVGNHRYRGCQPAAGTQQTGDHKAGLQEDWRHRETLQIGRVSELLPESFGTPAKSRRNLLKPQKHKSPA</sequence>